<feature type="compositionally biased region" description="Polar residues" evidence="1">
    <location>
        <begin position="26"/>
        <end position="43"/>
    </location>
</feature>
<evidence type="ECO:0000256" key="1">
    <source>
        <dbReference type="SAM" id="MobiDB-lite"/>
    </source>
</evidence>
<keyword evidence="3" id="KW-1185">Reference proteome</keyword>
<feature type="region of interest" description="Disordered" evidence="1">
    <location>
        <begin position="26"/>
        <end position="53"/>
    </location>
</feature>
<evidence type="ECO:0000313" key="3">
    <source>
        <dbReference type="Proteomes" id="UP000273643"/>
    </source>
</evidence>
<dbReference type="EMBL" id="RJUK01000001">
    <property type="protein sequence ID" value="ROQ21064.1"/>
    <property type="molecule type" value="Genomic_DNA"/>
</dbReference>
<name>A0A3N1NMW9_9GAMM</name>
<evidence type="ECO:0008006" key="4">
    <source>
        <dbReference type="Google" id="ProtNLM"/>
    </source>
</evidence>
<comment type="caution">
    <text evidence="2">The sequence shown here is derived from an EMBL/GenBank/DDBJ whole genome shotgun (WGS) entry which is preliminary data.</text>
</comment>
<evidence type="ECO:0000313" key="2">
    <source>
        <dbReference type="EMBL" id="ROQ21064.1"/>
    </source>
</evidence>
<sequence>MRTHAGVWIDHRSAIVVILADGKSSTATIASQTEKPSRTSGGSHQREPWAHQSVVAEDHRDREYRHALTRFYEAVGKAIARADDLYLVGSGEARKELLHYLEEHDRFTGRVRESKPAQEMTEAEMVAETRRFYHLPMQEAS</sequence>
<dbReference type="RefSeq" id="WP_123638114.1">
    <property type="nucleotide sequence ID" value="NZ_RJUK01000001.1"/>
</dbReference>
<organism evidence="2 3">
    <name type="scientific">Marinimicrobium koreense</name>
    <dbReference type="NCBI Taxonomy" id="306545"/>
    <lineage>
        <taxon>Bacteria</taxon>
        <taxon>Pseudomonadati</taxon>
        <taxon>Pseudomonadota</taxon>
        <taxon>Gammaproteobacteria</taxon>
        <taxon>Cellvibrionales</taxon>
        <taxon>Cellvibrionaceae</taxon>
        <taxon>Marinimicrobium</taxon>
    </lineage>
</organism>
<dbReference type="Proteomes" id="UP000273643">
    <property type="component" value="Unassembled WGS sequence"/>
</dbReference>
<dbReference type="OrthoDB" id="8562324at2"/>
<proteinExistence type="predicted"/>
<accession>A0A3N1NMW9</accession>
<gene>
    <name evidence="2" type="ORF">EDC38_1685</name>
</gene>
<dbReference type="AlphaFoldDB" id="A0A3N1NMW9"/>
<reference evidence="2 3" key="1">
    <citation type="submission" date="2018-11" db="EMBL/GenBank/DDBJ databases">
        <title>Genomic Encyclopedia of Type Strains, Phase IV (KMG-IV): sequencing the most valuable type-strain genomes for metagenomic binning, comparative biology and taxonomic classification.</title>
        <authorList>
            <person name="Goeker M."/>
        </authorList>
    </citation>
    <scope>NUCLEOTIDE SEQUENCE [LARGE SCALE GENOMIC DNA]</scope>
    <source>
        <strain evidence="2 3">DSM 16974</strain>
    </source>
</reference>
<protein>
    <recommendedName>
        <fullName evidence="4">Host attachment protein</fullName>
    </recommendedName>
</protein>
<dbReference type="SUPFAM" id="SSF53137">
    <property type="entry name" value="Translational machinery components"/>
    <property type="match status" value="1"/>
</dbReference>